<comment type="caution">
    <text evidence="1">The sequence shown here is derived from an EMBL/GenBank/DDBJ whole genome shotgun (WGS) entry which is preliminary data.</text>
</comment>
<protein>
    <submittedName>
        <fullName evidence="1">Uncharacterized protein</fullName>
    </submittedName>
</protein>
<reference evidence="2" key="1">
    <citation type="journal article" date="2019" name="Int. J. Syst. Evol. Microbiol.">
        <title>The Global Catalogue of Microorganisms (GCM) 10K type strain sequencing project: providing services to taxonomists for standard genome sequencing and annotation.</title>
        <authorList>
            <consortium name="The Broad Institute Genomics Platform"/>
            <consortium name="The Broad Institute Genome Sequencing Center for Infectious Disease"/>
            <person name="Wu L."/>
            <person name="Ma J."/>
        </authorList>
    </citation>
    <scope>NUCLEOTIDE SEQUENCE [LARGE SCALE GENOMIC DNA]</scope>
    <source>
        <strain evidence="2">JCM 11650</strain>
    </source>
</reference>
<accession>A0ABV9GWY1</accession>
<name>A0ABV9GWY1_9BURK</name>
<sequence>MIAAAHPDAPPSISLHTAAILTGRSLRTWQRRIEDGLVPRLGDGTRAQVPFAVVQQAMDVALCPTWGAEDVQTLVAADQGDALAQAEMGAKFALIALRGAAAQTSASGEGGGRVIRALPIIF</sequence>
<organism evidence="1 2">
    <name type="scientific">Comamonas nitrativorans</name>
    <dbReference type="NCBI Taxonomy" id="108437"/>
    <lineage>
        <taxon>Bacteria</taxon>
        <taxon>Pseudomonadati</taxon>
        <taxon>Pseudomonadota</taxon>
        <taxon>Betaproteobacteria</taxon>
        <taxon>Burkholderiales</taxon>
        <taxon>Comamonadaceae</taxon>
        <taxon>Comamonas</taxon>
    </lineage>
</organism>
<evidence type="ECO:0000313" key="1">
    <source>
        <dbReference type="EMBL" id="MFC4621634.1"/>
    </source>
</evidence>
<dbReference type="EMBL" id="JBHSEW010000003">
    <property type="protein sequence ID" value="MFC4621634.1"/>
    <property type="molecule type" value="Genomic_DNA"/>
</dbReference>
<dbReference type="RefSeq" id="WP_377724635.1">
    <property type="nucleotide sequence ID" value="NZ_JBHSEW010000003.1"/>
</dbReference>
<keyword evidence="2" id="KW-1185">Reference proteome</keyword>
<proteinExistence type="predicted"/>
<gene>
    <name evidence="1" type="ORF">ACFO3A_05340</name>
</gene>
<dbReference type="Proteomes" id="UP001595967">
    <property type="component" value="Unassembled WGS sequence"/>
</dbReference>
<evidence type="ECO:0000313" key="2">
    <source>
        <dbReference type="Proteomes" id="UP001595967"/>
    </source>
</evidence>